<organism evidence="3 4">
    <name type="scientific">Caerostris extrusa</name>
    <name type="common">Bark spider</name>
    <name type="synonym">Caerostris bankana</name>
    <dbReference type="NCBI Taxonomy" id="172846"/>
    <lineage>
        <taxon>Eukaryota</taxon>
        <taxon>Metazoa</taxon>
        <taxon>Ecdysozoa</taxon>
        <taxon>Arthropoda</taxon>
        <taxon>Chelicerata</taxon>
        <taxon>Arachnida</taxon>
        <taxon>Araneae</taxon>
        <taxon>Araneomorphae</taxon>
        <taxon>Entelegynae</taxon>
        <taxon>Araneoidea</taxon>
        <taxon>Araneidae</taxon>
        <taxon>Caerostris</taxon>
    </lineage>
</organism>
<dbReference type="AlphaFoldDB" id="A0AAV4QQE3"/>
<evidence type="ECO:0000259" key="2">
    <source>
        <dbReference type="Pfam" id="PF00650"/>
    </source>
</evidence>
<name>A0AAV4QQE3_CAEEX</name>
<accession>A0AAV4QQE3</accession>
<evidence type="ECO:0000256" key="1">
    <source>
        <dbReference type="SAM" id="MobiDB-lite"/>
    </source>
</evidence>
<dbReference type="InterPro" id="IPR001251">
    <property type="entry name" value="CRAL-TRIO_dom"/>
</dbReference>
<dbReference type="Proteomes" id="UP001054945">
    <property type="component" value="Unassembled WGS sequence"/>
</dbReference>
<dbReference type="CDD" id="cd00170">
    <property type="entry name" value="SEC14"/>
    <property type="match status" value="1"/>
</dbReference>
<dbReference type="InterPro" id="IPR036865">
    <property type="entry name" value="CRAL-TRIO_dom_sf"/>
</dbReference>
<evidence type="ECO:0000313" key="3">
    <source>
        <dbReference type="EMBL" id="GIY10347.1"/>
    </source>
</evidence>
<sequence>MCAKVVKVSLFRQAGSRQNRSGTSQKNPFHDIPARVAVSRKSPDSTSSTTSQERDFGTSNTAPLTYVFSESFNSLNGNYLMNLLISLIKPLMPEEFRRIIFVHSSPEDLLKHFPSSVLPVKYGGKQTDYYAAEWLRKANEQQDNFPAGGQKTFSDFSAD</sequence>
<feature type="compositionally biased region" description="Polar residues" evidence="1">
    <location>
        <begin position="16"/>
        <end position="27"/>
    </location>
</feature>
<dbReference type="EMBL" id="BPLR01006509">
    <property type="protein sequence ID" value="GIY10347.1"/>
    <property type="molecule type" value="Genomic_DNA"/>
</dbReference>
<dbReference type="Pfam" id="PF00650">
    <property type="entry name" value="CRAL_TRIO"/>
    <property type="match status" value="1"/>
</dbReference>
<feature type="domain" description="CRAL-TRIO" evidence="2">
    <location>
        <begin position="76"/>
        <end position="124"/>
    </location>
</feature>
<feature type="compositionally biased region" description="Polar residues" evidence="1">
    <location>
        <begin position="44"/>
        <end position="57"/>
    </location>
</feature>
<keyword evidence="4" id="KW-1185">Reference proteome</keyword>
<gene>
    <name evidence="3" type="primary">AVEN_59631_1</name>
    <name evidence="3" type="ORF">CEXT_106911</name>
</gene>
<feature type="region of interest" description="Disordered" evidence="1">
    <location>
        <begin position="16"/>
        <end position="57"/>
    </location>
</feature>
<comment type="caution">
    <text evidence="3">The sequence shown here is derived from an EMBL/GenBank/DDBJ whole genome shotgun (WGS) entry which is preliminary data.</text>
</comment>
<proteinExistence type="predicted"/>
<dbReference type="Gene3D" id="3.40.525.10">
    <property type="entry name" value="CRAL-TRIO lipid binding domain"/>
    <property type="match status" value="1"/>
</dbReference>
<evidence type="ECO:0000313" key="4">
    <source>
        <dbReference type="Proteomes" id="UP001054945"/>
    </source>
</evidence>
<reference evidence="3 4" key="1">
    <citation type="submission" date="2021-06" db="EMBL/GenBank/DDBJ databases">
        <title>Caerostris extrusa draft genome.</title>
        <authorList>
            <person name="Kono N."/>
            <person name="Arakawa K."/>
        </authorList>
    </citation>
    <scope>NUCLEOTIDE SEQUENCE [LARGE SCALE GENOMIC DNA]</scope>
</reference>
<dbReference type="SUPFAM" id="SSF52087">
    <property type="entry name" value="CRAL/TRIO domain"/>
    <property type="match status" value="1"/>
</dbReference>
<protein>
    <submittedName>
        <fullName evidence="3">CRAL-TRIO domain-containing protein</fullName>
    </submittedName>
</protein>